<keyword evidence="4" id="KW-1185">Reference proteome</keyword>
<feature type="transmembrane region" description="Helical" evidence="2">
    <location>
        <begin position="20"/>
        <end position="39"/>
    </location>
</feature>
<accession>A0A2T3N0H2</accession>
<protein>
    <submittedName>
        <fullName evidence="3">Chain-length determining protein</fullName>
    </submittedName>
</protein>
<name>A0A2T3N0H2_9GAMM</name>
<dbReference type="EMBL" id="PYMC01000004">
    <property type="protein sequence ID" value="PSW05754.1"/>
    <property type="molecule type" value="Genomic_DNA"/>
</dbReference>
<feature type="transmembrane region" description="Helical" evidence="2">
    <location>
        <begin position="424"/>
        <end position="445"/>
    </location>
</feature>
<organism evidence="3 4">
    <name type="scientific">Photobacterium lipolyticum</name>
    <dbReference type="NCBI Taxonomy" id="266810"/>
    <lineage>
        <taxon>Bacteria</taxon>
        <taxon>Pseudomonadati</taxon>
        <taxon>Pseudomonadota</taxon>
        <taxon>Gammaproteobacteria</taxon>
        <taxon>Vibrionales</taxon>
        <taxon>Vibrionaceae</taxon>
        <taxon>Photobacterium</taxon>
    </lineage>
</organism>
<gene>
    <name evidence="3" type="ORF">C9I89_08465</name>
</gene>
<dbReference type="Gene3D" id="1.10.287.1490">
    <property type="match status" value="1"/>
</dbReference>
<keyword evidence="2" id="KW-0812">Transmembrane</keyword>
<evidence type="ECO:0000256" key="2">
    <source>
        <dbReference type="SAM" id="Phobius"/>
    </source>
</evidence>
<dbReference type="InterPro" id="IPR050445">
    <property type="entry name" value="Bact_polysacc_biosynth/exp"/>
</dbReference>
<proteinExistence type="predicted"/>
<comment type="caution">
    <text evidence="3">The sequence shown here is derived from an EMBL/GenBank/DDBJ whole genome shotgun (WGS) entry which is preliminary data.</text>
</comment>
<sequence>MSLHYRFYCILDAAWRRRYLIVLPMLILPVVGFVIGSMAPERYQAHTSMLIQETSKMNPFLEDLAVSAMLKERMAALKTLLHSRHILGAVAQDRGLLDADTPDVERDAVIQELSSALSVNMVGKDLIRIDYRSSNPEGMAQTLETVSSYFVEQLLAPELSSMRDSSYFLALILEKMRRDLDLAEKNLAVFRDQNTSQLPEYHAANINRLASLKQRLAEREAEIAGAKKSLGGLDQQLSKTNPVVGRLEEQIVAIRSQLAMLRARYHDSHSQVQAAIRNMARLESERLRALQQDDEFVDTEKLWDIASSAMLVTAENKHQPLLISQLDRLQQARSRVDGLEEEISSLKKMVKTLEISTSDLGEQERRLEQLNREIAVKRELYLALSKRYEMAKVTGSLGDFEQGKRIKVIDRPFTPTRPTNLPGWLFAIVGMVAGGALGVGLALMVEILDITARRKRDVELWTGVKVISRIPKLDLEAGATL</sequence>
<evidence type="ECO:0000313" key="4">
    <source>
        <dbReference type="Proteomes" id="UP000240904"/>
    </source>
</evidence>
<evidence type="ECO:0000313" key="3">
    <source>
        <dbReference type="EMBL" id="PSW05754.1"/>
    </source>
</evidence>
<dbReference type="GO" id="GO:0004713">
    <property type="term" value="F:protein tyrosine kinase activity"/>
    <property type="evidence" value="ECO:0007669"/>
    <property type="project" value="TreeGrafter"/>
</dbReference>
<keyword evidence="2" id="KW-0472">Membrane</keyword>
<dbReference type="OrthoDB" id="6210130at2"/>
<keyword evidence="2" id="KW-1133">Transmembrane helix</keyword>
<dbReference type="AlphaFoldDB" id="A0A2T3N0H2"/>
<dbReference type="GO" id="GO:0005886">
    <property type="term" value="C:plasma membrane"/>
    <property type="evidence" value="ECO:0007669"/>
    <property type="project" value="TreeGrafter"/>
</dbReference>
<feature type="coiled-coil region" evidence="1">
    <location>
        <begin position="322"/>
        <end position="387"/>
    </location>
</feature>
<dbReference type="PANTHER" id="PTHR32309:SF13">
    <property type="entry name" value="FERRIC ENTEROBACTIN TRANSPORT PROTEIN FEPE"/>
    <property type="match status" value="1"/>
</dbReference>
<evidence type="ECO:0000256" key="1">
    <source>
        <dbReference type="SAM" id="Coils"/>
    </source>
</evidence>
<dbReference type="RefSeq" id="WP_107282906.1">
    <property type="nucleotide sequence ID" value="NZ_PYMC01000004.1"/>
</dbReference>
<feature type="coiled-coil region" evidence="1">
    <location>
        <begin position="173"/>
        <end position="292"/>
    </location>
</feature>
<dbReference type="Proteomes" id="UP000240904">
    <property type="component" value="Unassembled WGS sequence"/>
</dbReference>
<keyword evidence="1" id="KW-0175">Coiled coil</keyword>
<reference evidence="3 4" key="1">
    <citation type="submission" date="2018-03" db="EMBL/GenBank/DDBJ databases">
        <title>Whole genome sequencing of Histamine producing bacteria.</title>
        <authorList>
            <person name="Butler K."/>
        </authorList>
    </citation>
    <scope>NUCLEOTIDE SEQUENCE [LARGE SCALE GENOMIC DNA]</scope>
    <source>
        <strain evidence="3 4">DSM 16190</strain>
    </source>
</reference>
<dbReference type="PANTHER" id="PTHR32309">
    <property type="entry name" value="TYROSINE-PROTEIN KINASE"/>
    <property type="match status" value="1"/>
</dbReference>